<gene>
    <name evidence="2" type="ORF">PVAP13_7KG127455</name>
</gene>
<evidence type="ECO:0000313" key="3">
    <source>
        <dbReference type="Proteomes" id="UP000823388"/>
    </source>
</evidence>
<organism evidence="2 3">
    <name type="scientific">Panicum virgatum</name>
    <name type="common">Blackwell switchgrass</name>
    <dbReference type="NCBI Taxonomy" id="38727"/>
    <lineage>
        <taxon>Eukaryota</taxon>
        <taxon>Viridiplantae</taxon>
        <taxon>Streptophyta</taxon>
        <taxon>Embryophyta</taxon>
        <taxon>Tracheophyta</taxon>
        <taxon>Spermatophyta</taxon>
        <taxon>Magnoliopsida</taxon>
        <taxon>Liliopsida</taxon>
        <taxon>Poales</taxon>
        <taxon>Poaceae</taxon>
        <taxon>PACMAD clade</taxon>
        <taxon>Panicoideae</taxon>
        <taxon>Panicodae</taxon>
        <taxon>Paniceae</taxon>
        <taxon>Panicinae</taxon>
        <taxon>Panicum</taxon>
        <taxon>Panicum sect. Hiantes</taxon>
    </lineage>
</organism>
<feature type="region of interest" description="Disordered" evidence="1">
    <location>
        <begin position="37"/>
        <end position="79"/>
    </location>
</feature>
<evidence type="ECO:0000313" key="2">
    <source>
        <dbReference type="EMBL" id="KAG2571505.1"/>
    </source>
</evidence>
<dbReference type="Proteomes" id="UP000823388">
    <property type="component" value="Chromosome 7K"/>
</dbReference>
<accession>A0A8T0QDH1</accession>
<feature type="region of interest" description="Disordered" evidence="1">
    <location>
        <begin position="106"/>
        <end position="130"/>
    </location>
</feature>
<evidence type="ECO:0000256" key="1">
    <source>
        <dbReference type="SAM" id="MobiDB-lite"/>
    </source>
</evidence>
<protein>
    <submittedName>
        <fullName evidence="2">Uncharacterized protein</fullName>
    </submittedName>
</protein>
<feature type="compositionally biased region" description="Low complexity" evidence="1">
    <location>
        <begin position="50"/>
        <end position="71"/>
    </location>
</feature>
<dbReference type="AlphaFoldDB" id="A0A8T0QDH1"/>
<sequence>MRTLFPPLPPVLGLAQVRRRVPPSPLPPPRWERCHFLRPPALHPSGRAHSSSPALPGSSSSPANPSASTASTLCHPVRLPLPHSSASVASAAIPMRRRIPACVTRSGPHLESVLREDPGAAPPTSAQRVF</sequence>
<keyword evidence="3" id="KW-1185">Reference proteome</keyword>
<dbReference type="EMBL" id="CM029049">
    <property type="protein sequence ID" value="KAG2571505.1"/>
    <property type="molecule type" value="Genomic_DNA"/>
</dbReference>
<comment type="caution">
    <text evidence="2">The sequence shown here is derived from an EMBL/GenBank/DDBJ whole genome shotgun (WGS) entry which is preliminary data.</text>
</comment>
<name>A0A8T0QDH1_PANVG</name>
<reference evidence="2" key="1">
    <citation type="submission" date="2020-05" db="EMBL/GenBank/DDBJ databases">
        <title>WGS assembly of Panicum virgatum.</title>
        <authorList>
            <person name="Lovell J.T."/>
            <person name="Jenkins J."/>
            <person name="Shu S."/>
            <person name="Juenger T.E."/>
            <person name="Schmutz J."/>
        </authorList>
    </citation>
    <scope>NUCLEOTIDE SEQUENCE</scope>
    <source>
        <strain evidence="2">AP13</strain>
    </source>
</reference>
<proteinExistence type="predicted"/>